<dbReference type="EnsemblPlants" id="Kaladp0092s0018.1.v1.1">
    <property type="protein sequence ID" value="Kaladp0092s0018.1.v1.1.CDS.1"/>
    <property type="gene ID" value="Kaladp0092s0018.v1.1"/>
</dbReference>
<dbReference type="Proteomes" id="UP000594263">
    <property type="component" value="Unplaced"/>
</dbReference>
<evidence type="ECO:0000313" key="1">
    <source>
        <dbReference type="EnsemblPlants" id="Kaladp0092s0018.1.v1.1.CDS.1"/>
    </source>
</evidence>
<dbReference type="AlphaFoldDB" id="A0A7N0UWR9"/>
<dbReference type="Gramene" id="Kaladp0092s0018.1.v1.1">
    <property type="protein sequence ID" value="Kaladp0092s0018.1.v1.1.CDS.1"/>
    <property type="gene ID" value="Kaladp0092s0018.v1.1"/>
</dbReference>
<proteinExistence type="predicted"/>
<sequence>MKLKSFNTIIYLLSPNKNQTTLEIVSIMEQNEKFNNSIKKIPYKQGNFYALHMFQFSSQLNYKDNRFNNS</sequence>
<keyword evidence="2" id="KW-1185">Reference proteome</keyword>
<name>A0A7N0UWR9_KALFE</name>
<organism evidence="1 2">
    <name type="scientific">Kalanchoe fedtschenkoi</name>
    <name type="common">Lavender scallops</name>
    <name type="synonym">South American air plant</name>
    <dbReference type="NCBI Taxonomy" id="63787"/>
    <lineage>
        <taxon>Eukaryota</taxon>
        <taxon>Viridiplantae</taxon>
        <taxon>Streptophyta</taxon>
        <taxon>Embryophyta</taxon>
        <taxon>Tracheophyta</taxon>
        <taxon>Spermatophyta</taxon>
        <taxon>Magnoliopsida</taxon>
        <taxon>eudicotyledons</taxon>
        <taxon>Gunneridae</taxon>
        <taxon>Pentapetalae</taxon>
        <taxon>Saxifragales</taxon>
        <taxon>Crassulaceae</taxon>
        <taxon>Kalanchoe</taxon>
    </lineage>
</organism>
<evidence type="ECO:0000313" key="2">
    <source>
        <dbReference type="Proteomes" id="UP000594263"/>
    </source>
</evidence>
<reference evidence="1" key="1">
    <citation type="submission" date="2021-01" db="UniProtKB">
        <authorList>
            <consortium name="EnsemblPlants"/>
        </authorList>
    </citation>
    <scope>IDENTIFICATION</scope>
</reference>
<accession>A0A7N0UWR9</accession>
<protein>
    <submittedName>
        <fullName evidence="1">Uncharacterized protein</fullName>
    </submittedName>
</protein>